<accession>A0A6C0EQX4</accession>
<dbReference type="EMBL" id="MN738915">
    <property type="protein sequence ID" value="QHT31122.1"/>
    <property type="molecule type" value="Genomic_DNA"/>
</dbReference>
<name>A0A6C0EQX4_9ZZZZ</name>
<protein>
    <recommendedName>
        <fullName evidence="4">t-SNARE coiled-coil homology domain-containing protein</fullName>
    </recommendedName>
</protein>
<reference evidence="3" key="1">
    <citation type="journal article" date="2020" name="Nature">
        <title>Giant virus diversity and host interactions through global metagenomics.</title>
        <authorList>
            <person name="Schulz F."/>
            <person name="Roux S."/>
            <person name="Paez-Espino D."/>
            <person name="Jungbluth S."/>
            <person name="Walsh D.A."/>
            <person name="Denef V.J."/>
            <person name="McMahon K.D."/>
            <person name="Konstantinidis K.T."/>
            <person name="Eloe-Fadrosh E.A."/>
            <person name="Kyrpides N.C."/>
            <person name="Woyke T."/>
        </authorList>
    </citation>
    <scope>NUCLEOTIDE SEQUENCE</scope>
    <source>
        <strain evidence="3">GVMAG-M-3300009155-2</strain>
    </source>
</reference>
<keyword evidence="2" id="KW-0812">Transmembrane</keyword>
<keyword evidence="1" id="KW-0175">Coiled coil</keyword>
<evidence type="ECO:0000256" key="2">
    <source>
        <dbReference type="SAM" id="Phobius"/>
    </source>
</evidence>
<dbReference type="AlphaFoldDB" id="A0A6C0EQX4"/>
<organism evidence="3">
    <name type="scientific">viral metagenome</name>
    <dbReference type="NCBI Taxonomy" id="1070528"/>
    <lineage>
        <taxon>unclassified sequences</taxon>
        <taxon>metagenomes</taxon>
        <taxon>organismal metagenomes</taxon>
    </lineage>
</organism>
<sequence length="160" mass="18745">MTSLQESQFNTNFISSSVFTQKLETLQNQLPAILDDFITYYRFYNKNPNYAEYQQMFENIKNNLNDLNTQLFMLINNVESNTQDLNNRLINLNELILNSKQKNNTLKQKLGIIEQKNNSATEMIHNYTQIYDIGYVRNWGLFFSIIISSIALSKVFKSTS</sequence>
<proteinExistence type="predicted"/>
<keyword evidence="2" id="KW-0472">Membrane</keyword>
<evidence type="ECO:0000256" key="1">
    <source>
        <dbReference type="SAM" id="Coils"/>
    </source>
</evidence>
<evidence type="ECO:0000313" key="3">
    <source>
        <dbReference type="EMBL" id="QHT31122.1"/>
    </source>
</evidence>
<evidence type="ECO:0008006" key="4">
    <source>
        <dbReference type="Google" id="ProtNLM"/>
    </source>
</evidence>
<keyword evidence="2" id="KW-1133">Transmembrane helix</keyword>
<feature type="coiled-coil region" evidence="1">
    <location>
        <begin position="50"/>
        <end position="109"/>
    </location>
</feature>
<feature type="transmembrane region" description="Helical" evidence="2">
    <location>
        <begin position="139"/>
        <end position="156"/>
    </location>
</feature>